<evidence type="ECO:0000313" key="3">
    <source>
        <dbReference type="EMBL" id="MCM2516129.1"/>
    </source>
</evidence>
<dbReference type="Pfam" id="PF03734">
    <property type="entry name" value="YkuD"/>
    <property type="match status" value="1"/>
</dbReference>
<feature type="domain" description="L,D-TPase catalytic" evidence="2">
    <location>
        <begin position="56"/>
        <end position="214"/>
    </location>
</feature>
<comment type="caution">
    <text evidence="3">The sequence shown here is derived from an EMBL/GenBank/DDBJ whole genome shotgun (WGS) entry which is preliminary data.</text>
</comment>
<feature type="signal peptide" evidence="1">
    <location>
        <begin position="1"/>
        <end position="22"/>
    </location>
</feature>
<dbReference type="EMBL" id="JAMQBH010000013">
    <property type="protein sequence ID" value="MCM2516129.1"/>
    <property type="molecule type" value="Genomic_DNA"/>
</dbReference>
<feature type="chain" id="PRO_5045405515" evidence="1">
    <location>
        <begin position="23"/>
        <end position="234"/>
    </location>
</feature>
<evidence type="ECO:0000256" key="1">
    <source>
        <dbReference type="SAM" id="SignalP"/>
    </source>
</evidence>
<keyword evidence="1" id="KW-0732">Signal</keyword>
<reference evidence="3 4" key="1">
    <citation type="submission" date="2022-06" db="EMBL/GenBank/DDBJ databases">
        <title>Whole genome sequence of Streptomyces griseoincarnatus RB7AG.</title>
        <authorList>
            <person name="Ray L."/>
            <person name="Behera S."/>
            <person name="Panda A.N."/>
        </authorList>
    </citation>
    <scope>NUCLEOTIDE SEQUENCE [LARGE SCALE GENOMIC DNA]</scope>
    <source>
        <strain evidence="3 4">RB7AG</strain>
    </source>
</reference>
<keyword evidence="4" id="KW-1185">Reference proteome</keyword>
<organism evidence="3 4">
    <name type="scientific">Streptomyces griseoincarnatus</name>
    <dbReference type="NCBI Taxonomy" id="29305"/>
    <lineage>
        <taxon>Bacteria</taxon>
        <taxon>Bacillati</taxon>
        <taxon>Actinomycetota</taxon>
        <taxon>Actinomycetes</taxon>
        <taxon>Kitasatosporales</taxon>
        <taxon>Streptomycetaceae</taxon>
        <taxon>Streptomyces</taxon>
        <taxon>Streptomyces griseoincarnatus group</taxon>
    </lineage>
</organism>
<dbReference type="PANTHER" id="PTHR38589">
    <property type="entry name" value="BLR0621 PROTEIN"/>
    <property type="match status" value="1"/>
</dbReference>
<dbReference type="RefSeq" id="WP_251099304.1">
    <property type="nucleotide sequence ID" value="NZ_JAMQBH010000013.1"/>
</dbReference>
<sequence length="234" mass="25243">MRPRRVSVAVLVSLSLLSLGTAQRPASPLPERMADTGGGTQLITAVAARTGSTTGTVTWWDRKGGRWVAAGSAKARFGANGLTEGTTRKQGTNTTPTGLYGLPYAFGIEAAPSGTRSPYRRVRQNSWWCQDNGSRVYNRWTEPRAADCRASQAEHLITYRTQYAHALVVDFNYRRPVRGRGAGIFLHVNGRGATAGCVSVPKSAMRAILRWASPARAPHLAIGTTGGRTAITRY</sequence>
<dbReference type="PANTHER" id="PTHR38589:SF1">
    <property type="entry name" value="BLR0621 PROTEIN"/>
    <property type="match status" value="1"/>
</dbReference>
<protein>
    <submittedName>
        <fullName evidence="3">L,D-transpeptidase family protein</fullName>
    </submittedName>
</protein>
<dbReference type="Proteomes" id="UP001523263">
    <property type="component" value="Unassembled WGS sequence"/>
</dbReference>
<gene>
    <name evidence="3" type="ORF">NC658_23200</name>
</gene>
<evidence type="ECO:0000313" key="4">
    <source>
        <dbReference type="Proteomes" id="UP001523263"/>
    </source>
</evidence>
<name>A0ABT0VZU4_STRGI</name>
<evidence type="ECO:0000259" key="2">
    <source>
        <dbReference type="Pfam" id="PF03734"/>
    </source>
</evidence>
<accession>A0ABT0VZU4</accession>
<dbReference type="InterPro" id="IPR005490">
    <property type="entry name" value="LD_TPept_cat_dom"/>
</dbReference>
<proteinExistence type="predicted"/>